<protein>
    <submittedName>
        <fullName evidence="1">Uncharacterized protein</fullName>
    </submittedName>
</protein>
<gene>
    <name evidence="1" type="ORF">LTRI10_LOCUS31704</name>
</gene>
<dbReference type="EMBL" id="OZ034818">
    <property type="protein sequence ID" value="CAL1390952.1"/>
    <property type="molecule type" value="Genomic_DNA"/>
</dbReference>
<name>A0AAV2EYW2_9ROSI</name>
<dbReference type="Proteomes" id="UP001497516">
    <property type="component" value="Chromosome 5"/>
</dbReference>
<reference evidence="1 2" key="1">
    <citation type="submission" date="2024-04" db="EMBL/GenBank/DDBJ databases">
        <authorList>
            <person name="Fracassetti M."/>
        </authorList>
    </citation>
    <scope>NUCLEOTIDE SEQUENCE [LARGE SCALE GENOMIC DNA]</scope>
</reference>
<organism evidence="1 2">
    <name type="scientific">Linum trigynum</name>
    <dbReference type="NCBI Taxonomy" id="586398"/>
    <lineage>
        <taxon>Eukaryota</taxon>
        <taxon>Viridiplantae</taxon>
        <taxon>Streptophyta</taxon>
        <taxon>Embryophyta</taxon>
        <taxon>Tracheophyta</taxon>
        <taxon>Spermatophyta</taxon>
        <taxon>Magnoliopsida</taxon>
        <taxon>eudicotyledons</taxon>
        <taxon>Gunneridae</taxon>
        <taxon>Pentapetalae</taxon>
        <taxon>rosids</taxon>
        <taxon>fabids</taxon>
        <taxon>Malpighiales</taxon>
        <taxon>Linaceae</taxon>
        <taxon>Linum</taxon>
    </lineage>
</organism>
<evidence type="ECO:0000313" key="1">
    <source>
        <dbReference type="EMBL" id="CAL1390952.1"/>
    </source>
</evidence>
<sequence length="80" mass="8921">MAPAVGSGIERECERRIWNGEGDCMRRIWNGDGGEPGRGRLYVAGSRIEGEVESPRDEDWMAPASESKIAFWVLHNADDD</sequence>
<proteinExistence type="predicted"/>
<evidence type="ECO:0000313" key="2">
    <source>
        <dbReference type="Proteomes" id="UP001497516"/>
    </source>
</evidence>
<accession>A0AAV2EYW2</accession>
<dbReference type="AlphaFoldDB" id="A0AAV2EYW2"/>
<keyword evidence="2" id="KW-1185">Reference proteome</keyword>